<dbReference type="VEuPathDB" id="FungiDB:RhiirA1_470926"/>
<protein>
    <submittedName>
        <fullName evidence="1">Uncharacterized protein</fullName>
    </submittedName>
</protein>
<dbReference type="EMBL" id="LLXH01001537">
    <property type="protein sequence ID" value="PKC58473.1"/>
    <property type="molecule type" value="Genomic_DNA"/>
</dbReference>
<evidence type="ECO:0000313" key="2">
    <source>
        <dbReference type="Proteomes" id="UP000232688"/>
    </source>
</evidence>
<gene>
    <name evidence="1" type="ORF">RhiirA1_470926</name>
</gene>
<dbReference type="Proteomes" id="UP000232688">
    <property type="component" value="Unassembled WGS sequence"/>
</dbReference>
<reference evidence="1 2" key="1">
    <citation type="submission" date="2017-10" db="EMBL/GenBank/DDBJ databases">
        <title>Extensive intraspecific genome diversity in a model arbuscular mycorrhizal fungus.</title>
        <authorList>
            <person name="Chen E.C.H."/>
            <person name="Morin E."/>
            <person name="Baudet D."/>
            <person name="Noel J."/>
            <person name="Ndikumana S."/>
            <person name="Charron P."/>
            <person name="St-Onge C."/>
            <person name="Giorgi J."/>
            <person name="Grigoriev I.V."/>
            <person name="Roux C."/>
            <person name="Martin F.M."/>
            <person name="Corradi N."/>
        </authorList>
    </citation>
    <scope>NUCLEOTIDE SEQUENCE [LARGE SCALE GENOMIC DNA]</scope>
    <source>
        <strain evidence="1 2">A1</strain>
    </source>
</reference>
<organism evidence="1 2">
    <name type="scientific">Rhizophagus irregularis</name>
    <dbReference type="NCBI Taxonomy" id="588596"/>
    <lineage>
        <taxon>Eukaryota</taxon>
        <taxon>Fungi</taxon>
        <taxon>Fungi incertae sedis</taxon>
        <taxon>Mucoromycota</taxon>
        <taxon>Glomeromycotina</taxon>
        <taxon>Glomeromycetes</taxon>
        <taxon>Glomerales</taxon>
        <taxon>Glomeraceae</taxon>
        <taxon>Rhizophagus</taxon>
    </lineage>
</organism>
<dbReference type="AlphaFoldDB" id="A0A2N0R5A2"/>
<sequence>MFRNTANRNYFAIAYLRRHPYLGGRKLCITFSSRKSESESKLPRRILPI</sequence>
<reference evidence="1 2" key="2">
    <citation type="submission" date="2017-10" db="EMBL/GenBank/DDBJ databases">
        <title>Genome analyses suggest a sexual origin of heterokaryosis in a supposedly ancient asexual fungus.</title>
        <authorList>
            <person name="Corradi N."/>
            <person name="Sedzielewska K."/>
            <person name="Noel J."/>
            <person name="Charron P."/>
            <person name="Farinelli L."/>
            <person name="Marton T."/>
            <person name="Kruger M."/>
            <person name="Pelin A."/>
            <person name="Brachmann A."/>
            <person name="Corradi N."/>
        </authorList>
    </citation>
    <scope>NUCLEOTIDE SEQUENCE [LARGE SCALE GENOMIC DNA]</scope>
    <source>
        <strain evidence="1 2">A1</strain>
    </source>
</reference>
<accession>A0A2N0R5A2</accession>
<name>A0A2N0R5A2_9GLOM</name>
<comment type="caution">
    <text evidence="1">The sequence shown here is derived from an EMBL/GenBank/DDBJ whole genome shotgun (WGS) entry which is preliminary data.</text>
</comment>
<evidence type="ECO:0000313" key="1">
    <source>
        <dbReference type="EMBL" id="PKC58473.1"/>
    </source>
</evidence>
<proteinExistence type="predicted"/>